<proteinExistence type="predicted"/>
<dbReference type="InterPro" id="IPR027383">
    <property type="entry name" value="Znf_put"/>
</dbReference>
<feature type="domain" description="Putative zinc-finger" evidence="1">
    <location>
        <begin position="7"/>
        <end position="40"/>
    </location>
</feature>
<evidence type="ECO:0000313" key="3">
    <source>
        <dbReference type="Proteomes" id="UP001246372"/>
    </source>
</evidence>
<dbReference type="EMBL" id="JAVXZY010000002">
    <property type="protein sequence ID" value="MDT8998740.1"/>
    <property type="molecule type" value="Genomic_DNA"/>
</dbReference>
<dbReference type="RefSeq" id="WP_315649247.1">
    <property type="nucleotide sequence ID" value="NZ_JAVXZY010000002.1"/>
</dbReference>
<accession>A0ABU3P834</accession>
<comment type="caution">
    <text evidence="2">The sequence shown here is derived from an EMBL/GenBank/DDBJ whole genome shotgun (WGS) entry which is preliminary data.</text>
</comment>
<dbReference type="Pfam" id="PF13490">
    <property type="entry name" value="zf-HC2"/>
    <property type="match status" value="1"/>
</dbReference>
<dbReference type="Proteomes" id="UP001246372">
    <property type="component" value="Unassembled WGS sequence"/>
</dbReference>
<keyword evidence="3" id="KW-1185">Reference proteome</keyword>
<reference evidence="2" key="1">
    <citation type="submission" date="2023-09" db="EMBL/GenBank/DDBJ databases">
        <title>Paucibacter sp. APW11 Genome sequencing and assembly.</title>
        <authorList>
            <person name="Kim I."/>
        </authorList>
    </citation>
    <scope>NUCLEOTIDE SEQUENCE</scope>
    <source>
        <strain evidence="2">APW11</strain>
    </source>
</reference>
<gene>
    <name evidence="2" type="ORF">RQP53_05595</name>
</gene>
<sequence>MLLRRTCKQVTHLVLQAEDSALPWPEKLAVRLHLLACKACPRFVSQVALMRRASQRWRRYSEQAVDREQDLS</sequence>
<name>A0ABU3P834_9BURK</name>
<organism evidence="2 3">
    <name type="scientific">Roseateles aquae</name>
    <dbReference type="NCBI Taxonomy" id="3077235"/>
    <lineage>
        <taxon>Bacteria</taxon>
        <taxon>Pseudomonadati</taxon>
        <taxon>Pseudomonadota</taxon>
        <taxon>Betaproteobacteria</taxon>
        <taxon>Burkholderiales</taxon>
        <taxon>Sphaerotilaceae</taxon>
        <taxon>Roseateles</taxon>
    </lineage>
</organism>
<protein>
    <submittedName>
        <fullName evidence="2">Zf-HC2 domain-containing protein</fullName>
    </submittedName>
</protein>
<evidence type="ECO:0000259" key="1">
    <source>
        <dbReference type="Pfam" id="PF13490"/>
    </source>
</evidence>
<evidence type="ECO:0000313" key="2">
    <source>
        <dbReference type="EMBL" id="MDT8998740.1"/>
    </source>
</evidence>